<feature type="non-terminal residue" evidence="2">
    <location>
        <position position="1"/>
    </location>
</feature>
<dbReference type="EMBL" id="BDIP01007531">
    <property type="protein sequence ID" value="GIQ91334.1"/>
    <property type="molecule type" value="Genomic_DNA"/>
</dbReference>
<dbReference type="AlphaFoldDB" id="A0A9K3GPL8"/>
<organism evidence="2 3">
    <name type="scientific">Kipferlia bialata</name>
    <dbReference type="NCBI Taxonomy" id="797122"/>
    <lineage>
        <taxon>Eukaryota</taxon>
        <taxon>Metamonada</taxon>
        <taxon>Carpediemonas-like organisms</taxon>
        <taxon>Kipferlia</taxon>
    </lineage>
</organism>
<gene>
    <name evidence="2" type="ORF">KIPB_014537</name>
</gene>
<accession>A0A9K3GPL8</accession>
<dbReference type="Proteomes" id="UP000265618">
    <property type="component" value="Unassembled WGS sequence"/>
</dbReference>
<evidence type="ECO:0000313" key="2">
    <source>
        <dbReference type="EMBL" id="GIQ91334.1"/>
    </source>
</evidence>
<keyword evidence="3" id="KW-1185">Reference proteome</keyword>
<sequence>MPLFPPSHPRASDAIEYIGDNDPNIHDVAPEGDVAVEACAQAEVETIPQADGEAQAQAETPEEESPVQEGSSTDYSEFERIQEYEYRRTVYKDHDTHDIPLPSEPEVFWYSEAPEGEAEAEAEAEGEGEGEGEGDVSAAVAEGGTDMGEWCDRLTAEAEAN</sequence>
<feature type="region of interest" description="Disordered" evidence="1">
    <location>
        <begin position="109"/>
        <end position="161"/>
    </location>
</feature>
<protein>
    <submittedName>
        <fullName evidence="2">Uncharacterized protein</fullName>
    </submittedName>
</protein>
<reference evidence="2 3" key="1">
    <citation type="journal article" date="2018" name="PLoS ONE">
        <title>The draft genome of Kipferlia bialata reveals reductive genome evolution in fornicate parasites.</title>
        <authorList>
            <person name="Tanifuji G."/>
            <person name="Takabayashi S."/>
            <person name="Kume K."/>
            <person name="Takagi M."/>
            <person name="Nakayama T."/>
            <person name="Kamikawa R."/>
            <person name="Inagaki Y."/>
            <person name="Hashimoto T."/>
        </authorList>
    </citation>
    <scope>NUCLEOTIDE SEQUENCE [LARGE SCALE GENOMIC DNA]</scope>
    <source>
        <strain evidence="2">NY0173</strain>
    </source>
</reference>
<evidence type="ECO:0000256" key="1">
    <source>
        <dbReference type="SAM" id="MobiDB-lite"/>
    </source>
</evidence>
<feature type="region of interest" description="Disordered" evidence="1">
    <location>
        <begin position="42"/>
        <end position="80"/>
    </location>
</feature>
<comment type="caution">
    <text evidence="2">The sequence shown here is derived from an EMBL/GenBank/DDBJ whole genome shotgun (WGS) entry which is preliminary data.</text>
</comment>
<feature type="compositionally biased region" description="Low complexity" evidence="1">
    <location>
        <begin position="135"/>
        <end position="144"/>
    </location>
</feature>
<proteinExistence type="predicted"/>
<evidence type="ECO:0000313" key="3">
    <source>
        <dbReference type="Proteomes" id="UP000265618"/>
    </source>
</evidence>
<name>A0A9K3GPL8_9EUKA</name>
<feature type="compositionally biased region" description="Acidic residues" evidence="1">
    <location>
        <begin position="114"/>
        <end position="134"/>
    </location>
</feature>
<feature type="compositionally biased region" description="Basic and acidic residues" evidence="1">
    <location>
        <begin position="150"/>
        <end position="161"/>
    </location>
</feature>
<feature type="region of interest" description="Disordered" evidence="1">
    <location>
        <begin position="1"/>
        <end position="23"/>
    </location>
</feature>